<dbReference type="KEGG" id="dord:105981084"/>
<dbReference type="GeneID" id="105981084"/>
<gene>
    <name evidence="4" type="primary">Ubap1l</name>
</gene>
<dbReference type="OrthoDB" id="2018023at2759"/>
<feature type="region of interest" description="Disordered" evidence="1">
    <location>
        <begin position="98"/>
        <end position="145"/>
    </location>
</feature>
<evidence type="ECO:0000313" key="3">
    <source>
        <dbReference type="Proteomes" id="UP000081671"/>
    </source>
</evidence>
<dbReference type="Proteomes" id="UP000081671">
    <property type="component" value="Unplaced"/>
</dbReference>
<dbReference type="Pfam" id="PF21267">
    <property type="entry name" value="UBAP-1_UBA2"/>
    <property type="match status" value="1"/>
</dbReference>
<dbReference type="PROSITE" id="PS51497">
    <property type="entry name" value="UMA"/>
    <property type="match status" value="1"/>
</dbReference>
<dbReference type="AlphaFoldDB" id="A0A1S3EMC6"/>
<proteinExistence type="predicted"/>
<dbReference type="InParanoid" id="A0A1S3EMC6"/>
<dbReference type="FunCoup" id="A0A1S3EMC6">
    <property type="interactions" value="4"/>
</dbReference>
<dbReference type="FunFam" id="1.20.120.1920:FF:000002">
    <property type="entry name" value="Ubiquitin-associated protein 1-like a"/>
    <property type="match status" value="1"/>
</dbReference>
<dbReference type="CTD" id="390595"/>
<dbReference type="GO" id="GO:0043130">
    <property type="term" value="F:ubiquitin binding"/>
    <property type="evidence" value="ECO:0007669"/>
    <property type="project" value="InterPro"/>
</dbReference>
<dbReference type="GO" id="GO:0043162">
    <property type="term" value="P:ubiquitin-dependent protein catabolic process via the multivesicular body sorting pathway"/>
    <property type="evidence" value="ECO:0007669"/>
    <property type="project" value="InterPro"/>
</dbReference>
<dbReference type="CDD" id="cd14316">
    <property type="entry name" value="UBA2_UBAP1_like"/>
    <property type="match status" value="1"/>
</dbReference>
<feature type="domain" description="UMA" evidence="2">
    <location>
        <begin position="4"/>
        <end position="50"/>
    </location>
</feature>
<dbReference type="RefSeq" id="XP_012865538.1">
    <property type="nucleotide sequence ID" value="XM_013010084.1"/>
</dbReference>
<sequence length="376" mass="41106">MNALDNVPFKVPKGFVMDTQPLPAPELSVPACREILLGSMHDFSLERKALFWIEAALQGPSPQQCGDLGTASAPPAWLLLVSPEYELAPVPAPVESLEAGVQEPPEEEDKEEAKEEASGASEEELDHSHLQPGSPGSPSQSPRRCSLARLRSMKSELAGARRRLSESMATCPRALLHRFRGHCTPSLCPEAAPSPDATFQLPSTPALPPRPSTAGPMPPLRSHKPTMASLSPYTCLPPLRETPQPLNPHRSHPDSSADLLSALSQEEQDLIAPVVALGYPLGRAIVALQKTGRQSLSQFLGYLSAQERLLRQGYQEALVDEALELFQFSESQAGEFLRLWEQFSDMGFQQQRIKEVLLVHGNRREQALEELVACAQ</sequence>
<dbReference type="PANTHER" id="PTHR15960:SF3">
    <property type="entry name" value="UBIQUITIN-ASSOCIATED PROTEIN 1-LIKE"/>
    <property type="match status" value="1"/>
</dbReference>
<organism evidence="3 4">
    <name type="scientific">Dipodomys ordii</name>
    <name type="common">Ord's kangaroo rat</name>
    <dbReference type="NCBI Taxonomy" id="10020"/>
    <lineage>
        <taxon>Eukaryota</taxon>
        <taxon>Metazoa</taxon>
        <taxon>Chordata</taxon>
        <taxon>Craniata</taxon>
        <taxon>Vertebrata</taxon>
        <taxon>Euteleostomi</taxon>
        <taxon>Mammalia</taxon>
        <taxon>Eutheria</taxon>
        <taxon>Euarchontoglires</taxon>
        <taxon>Glires</taxon>
        <taxon>Rodentia</taxon>
        <taxon>Castorimorpha</taxon>
        <taxon>Heteromyidae</taxon>
        <taxon>Dipodomyinae</taxon>
        <taxon>Dipodomys</taxon>
    </lineage>
</organism>
<evidence type="ECO:0000259" key="2">
    <source>
        <dbReference type="PROSITE" id="PS51497"/>
    </source>
</evidence>
<name>A0A1S3EMC6_DIPOR</name>
<keyword evidence="3" id="KW-1185">Reference proteome</keyword>
<evidence type="ECO:0000313" key="4">
    <source>
        <dbReference type="RefSeq" id="XP_012865538.1"/>
    </source>
</evidence>
<dbReference type="PANTHER" id="PTHR15960">
    <property type="entry name" value="LD44032P"/>
    <property type="match status" value="1"/>
</dbReference>
<feature type="region of interest" description="Disordered" evidence="1">
    <location>
        <begin position="194"/>
        <end position="231"/>
    </location>
</feature>
<protein>
    <submittedName>
        <fullName evidence="4">Ubiquitin-associated protein 1-like</fullName>
    </submittedName>
</protein>
<reference evidence="4" key="1">
    <citation type="submission" date="2025-08" db="UniProtKB">
        <authorList>
            <consortium name="RefSeq"/>
        </authorList>
    </citation>
    <scope>IDENTIFICATION</scope>
    <source>
        <tissue evidence="4">Kidney</tissue>
    </source>
</reference>
<evidence type="ECO:0000256" key="1">
    <source>
        <dbReference type="SAM" id="MobiDB-lite"/>
    </source>
</evidence>
<accession>A0A1S3EMC6</accession>
<dbReference type="STRING" id="10020.ENSDORP00000021846"/>
<feature type="compositionally biased region" description="Low complexity" evidence="1">
    <location>
        <begin position="131"/>
        <end position="142"/>
    </location>
</feature>
<dbReference type="InterPro" id="IPR042575">
    <property type="entry name" value="UBAP1_C"/>
</dbReference>
<dbReference type="InterPro" id="IPR023340">
    <property type="entry name" value="UMA"/>
</dbReference>
<dbReference type="GO" id="GO:0000813">
    <property type="term" value="C:ESCRT I complex"/>
    <property type="evidence" value="ECO:0007669"/>
    <property type="project" value="InterPro"/>
</dbReference>
<feature type="compositionally biased region" description="Pro residues" evidence="1">
    <location>
        <begin position="205"/>
        <end position="219"/>
    </location>
</feature>
<dbReference type="InterPro" id="IPR049467">
    <property type="entry name" value="UBAP-1-like_UBA2"/>
</dbReference>
<dbReference type="InterPro" id="IPR038870">
    <property type="entry name" value="UBAP1"/>
</dbReference>
<dbReference type="Gene3D" id="1.20.120.1920">
    <property type="entry name" value="UBAP1 SOUBA domain"/>
    <property type="match status" value="1"/>
</dbReference>